<keyword evidence="2" id="KW-0808">Transferase</keyword>
<evidence type="ECO:0000313" key="3">
    <source>
        <dbReference type="Proteomes" id="UP000470470"/>
    </source>
</evidence>
<dbReference type="PANTHER" id="PTHR43464">
    <property type="entry name" value="METHYLTRANSFERASE"/>
    <property type="match status" value="1"/>
</dbReference>
<dbReference type="EMBL" id="JAAGWK010000009">
    <property type="protein sequence ID" value="NEL53407.1"/>
    <property type="molecule type" value="Genomic_DNA"/>
</dbReference>
<dbReference type="AlphaFoldDB" id="A0A7K3WAQ3"/>
<keyword evidence="3" id="KW-1185">Reference proteome</keyword>
<dbReference type="RefSeq" id="WP_152730664.1">
    <property type="nucleotide sequence ID" value="NZ_JAABOZ010000002.1"/>
</dbReference>
<accession>A0A7K3WAQ3</accession>
<dbReference type="Gene3D" id="3.40.50.150">
    <property type="entry name" value="Vaccinia Virus protein VP39"/>
    <property type="match status" value="1"/>
</dbReference>
<proteinExistence type="predicted"/>
<dbReference type="GO" id="GO:0032259">
    <property type="term" value="P:methylation"/>
    <property type="evidence" value="ECO:0007669"/>
    <property type="project" value="UniProtKB-KW"/>
</dbReference>
<gene>
    <name evidence="2" type="ORF">G1H19_05210</name>
</gene>
<feature type="compositionally biased region" description="Low complexity" evidence="1">
    <location>
        <begin position="1"/>
        <end position="11"/>
    </location>
</feature>
<reference evidence="2 3" key="1">
    <citation type="submission" date="2020-02" db="EMBL/GenBank/DDBJ databases">
        <title>The whole genome sequence of CPCC 205119.</title>
        <authorList>
            <person name="Jiang Z."/>
        </authorList>
    </citation>
    <scope>NUCLEOTIDE SEQUENCE [LARGE SCALE GENOMIC DNA]</scope>
    <source>
        <strain evidence="2 3">CPCC 205119</strain>
    </source>
</reference>
<dbReference type="CDD" id="cd02440">
    <property type="entry name" value="AdoMet_MTases"/>
    <property type="match status" value="1"/>
</dbReference>
<keyword evidence="2" id="KW-0489">Methyltransferase</keyword>
<dbReference type="PANTHER" id="PTHR43464:SF23">
    <property type="entry name" value="JUVENILE HORMONE ACID O-METHYLTRANSFERASE"/>
    <property type="match status" value="1"/>
</dbReference>
<dbReference type="InterPro" id="IPR029063">
    <property type="entry name" value="SAM-dependent_MTases_sf"/>
</dbReference>
<dbReference type="Proteomes" id="UP000470470">
    <property type="component" value="Unassembled WGS sequence"/>
</dbReference>
<evidence type="ECO:0000256" key="1">
    <source>
        <dbReference type="SAM" id="MobiDB-lite"/>
    </source>
</evidence>
<protein>
    <submittedName>
        <fullName evidence="2">Class I SAM-dependent methyltransferase</fullName>
    </submittedName>
</protein>
<evidence type="ECO:0000313" key="2">
    <source>
        <dbReference type="EMBL" id="NEL53407.1"/>
    </source>
</evidence>
<comment type="caution">
    <text evidence="2">The sequence shown here is derived from an EMBL/GenBank/DDBJ whole genome shotgun (WGS) entry which is preliminary data.</text>
</comment>
<feature type="region of interest" description="Disordered" evidence="1">
    <location>
        <begin position="1"/>
        <end position="23"/>
    </location>
</feature>
<dbReference type="GO" id="GO:0010420">
    <property type="term" value="F:polyprenyldihydroxybenzoate methyltransferase activity"/>
    <property type="evidence" value="ECO:0007669"/>
    <property type="project" value="TreeGrafter"/>
</dbReference>
<sequence>MPSSPAHAPADPRTPPPTATSAASLEHWSEAGRTGMEAFYALATEDYRQLATAVDWAAELTRVAAGRDAVRLLDVACGSGKFPAALLARPAVRALAGALTVHTDLLDPSAFSLAEARGQLQPPFVGAADHECTLQELAVPEGGYDVVWSLHGLYAVPAEEVPAAMRRFAEAVAPGGLGVIAQATGQSHYLVFDEVFRRSFDPSGSRVPYSTVEQLVAGLAGCGVTAEGPTLRYETSVAREDRATAEGFLQRCAFDDTVSLDQMLADPQVGAYLRSCERGDRWVFSHEVRLVTTRPVATAPQPTAAAQAEVQA</sequence>
<dbReference type="Pfam" id="PF13489">
    <property type="entry name" value="Methyltransf_23"/>
    <property type="match status" value="1"/>
</dbReference>
<name>A0A7K3WAQ3_9ACTN</name>
<organism evidence="2 3">
    <name type="scientific">Goekera deserti</name>
    <dbReference type="NCBI Taxonomy" id="2497753"/>
    <lineage>
        <taxon>Bacteria</taxon>
        <taxon>Bacillati</taxon>
        <taxon>Actinomycetota</taxon>
        <taxon>Actinomycetes</taxon>
        <taxon>Geodermatophilales</taxon>
        <taxon>Geodermatophilaceae</taxon>
        <taxon>Goekera</taxon>
    </lineage>
</organism>
<dbReference type="SUPFAM" id="SSF53335">
    <property type="entry name" value="S-adenosyl-L-methionine-dependent methyltransferases"/>
    <property type="match status" value="1"/>
</dbReference>